<protein>
    <submittedName>
        <fullName evidence="1">Uncharacterized protein</fullName>
    </submittedName>
</protein>
<accession>A0A8C2NXS4</accession>
<proteinExistence type="predicted"/>
<sequence length="62" mass="7312">MCRLEKCIMGQKVLWFLPRNVKLARSNRNKKKICKICECDRVERNICQETEQLQSTNLALAD</sequence>
<organism evidence="1">
    <name type="scientific">Capra hircus</name>
    <name type="common">Goat</name>
    <dbReference type="NCBI Taxonomy" id="9925"/>
    <lineage>
        <taxon>Eukaryota</taxon>
        <taxon>Metazoa</taxon>
        <taxon>Chordata</taxon>
        <taxon>Craniata</taxon>
        <taxon>Vertebrata</taxon>
        <taxon>Euteleostomi</taxon>
        <taxon>Mammalia</taxon>
        <taxon>Eutheria</taxon>
        <taxon>Laurasiatheria</taxon>
        <taxon>Artiodactyla</taxon>
        <taxon>Ruminantia</taxon>
        <taxon>Pecora</taxon>
        <taxon>Bovidae</taxon>
        <taxon>Caprinae</taxon>
        <taxon>Capra</taxon>
    </lineage>
</organism>
<dbReference type="Ensembl" id="ENSCHIT00010014634.1">
    <property type="protein sequence ID" value="ENSCHIP00010010340.1"/>
    <property type="gene ID" value="ENSCHIG00010007718.1"/>
</dbReference>
<reference evidence="1" key="1">
    <citation type="submission" date="2019-03" db="EMBL/GenBank/DDBJ databases">
        <title>Genome sequencing and reference-guided assembly of Black Bengal Goat (Capra hircus).</title>
        <authorList>
            <person name="Siddiki A.Z."/>
            <person name="Baten A."/>
            <person name="Billah M."/>
            <person name="Alam M.A.U."/>
            <person name="Shawrob K.S.M."/>
            <person name="Saha S."/>
            <person name="Chowdhury M."/>
            <person name="Rahman A.H."/>
            <person name="Stear M."/>
            <person name="Miah G."/>
            <person name="Das G.B."/>
            <person name="Hossain M.M."/>
            <person name="Kumkum M."/>
            <person name="Islam M.S."/>
            <person name="Mollah A.M."/>
            <person name="Ahsan A."/>
            <person name="Tusar F."/>
            <person name="Khan M.K.I."/>
        </authorList>
    </citation>
    <scope>NUCLEOTIDE SEQUENCE [LARGE SCALE GENOMIC DNA]</scope>
</reference>
<dbReference type="AlphaFoldDB" id="A0A8C2NXS4"/>
<reference evidence="1" key="2">
    <citation type="submission" date="2025-08" db="UniProtKB">
        <authorList>
            <consortium name="Ensembl"/>
        </authorList>
    </citation>
    <scope>IDENTIFICATION</scope>
</reference>
<evidence type="ECO:0000313" key="1">
    <source>
        <dbReference type="Ensembl" id="ENSCHIP00010010340.1"/>
    </source>
</evidence>
<name>A0A8C2NXS4_CAPHI</name>